<dbReference type="InterPro" id="IPR031127">
    <property type="entry name" value="E3_UB_ligase_RBR"/>
</dbReference>
<proteinExistence type="inferred from homology"/>
<sequence>MVEEEASRRGRWEQESLLLIRTSTKKCPSCLVPVERNGGCMHMQCSVCRAEWCWLCGVLWNRDCMGNHWFG</sequence>
<dbReference type="PROSITE" id="PS51873">
    <property type="entry name" value="TRIAD"/>
    <property type="match status" value="1"/>
</dbReference>
<dbReference type="Proteomes" id="UP000265020">
    <property type="component" value="Unassembled WGS sequence"/>
</dbReference>
<dbReference type="GO" id="GO:0005739">
    <property type="term" value="C:mitochondrion"/>
    <property type="evidence" value="ECO:0007669"/>
    <property type="project" value="UniProtKB-SubCell"/>
</dbReference>
<evidence type="ECO:0000256" key="7">
    <source>
        <dbReference type="ARBA" id="ARBA00022553"/>
    </source>
</evidence>
<keyword evidence="14" id="KW-0832">Ubl conjugation</keyword>
<dbReference type="PANTHER" id="PTHR11685">
    <property type="entry name" value="RBR FAMILY RING FINGER AND IBR DOMAIN-CONTAINING"/>
    <property type="match status" value="1"/>
</dbReference>
<name>A0A3Q2CPR7_CYPVA</name>
<evidence type="ECO:0000256" key="9">
    <source>
        <dbReference type="ARBA" id="ARBA00022723"/>
    </source>
</evidence>
<dbReference type="Gene3D" id="1.20.120.1750">
    <property type="match status" value="1"/>
</dbReference>
<organism evidence="20 21">
    <name type="scientific">Cyprinodon variegatus</name>
    <name type="common">Sheepshead minnow</name>
    <dbReference type="NCBI Taxonomy" id="28743"/>
    <lineage>
        <taxon>Eukaryota</taxon>
        <taxon>Metazoa</taxon>
        <taxon>Chordata</taxon>
        <taxon>Craniata</taxon>
        <taxon>Vertebrata</taxon>
        <taxon>Euteleostomi</taxon>
        <taxon>Actinopterygii</taxon>
        <taxon>Neopterygii</taxon>
        <taxon>Teleostei</taxon>
        <taxon>Neoteleostei</taxon>
        <taxon>Acanthomorphata</taxon>
        <taxon>Ovalentaria</taxon>
        <taxon>Atherinomorphae</taxon>
        <taxon>Cyprinodontiformes</taxon>
        <taxon>Cyprinodontidae</taxon>
        <taxon>Cyprinodon</taxon>
    </lineage>
</organism>
<dbReference type="GO" id="GO:0006914">
    <property type="term" value="P:autophagy"/>
    <property type="evidence" value="ECO:0007669"/>
    <property type="project" value="UniProtKB-KW"/>
</dbReference>
<reference evidence="20" key="2">
    <citation type="submission" date="2025-09" db="UniProtKB">
        <authorList>
            <consortium name="Ensembl"/>
        </authorList>
    </citation>
    <scope>IDENTIFICATION</scope>
</reference>
<keyword evidence="15" id="KW-0072">Autophagy</keyword>
<comment type="catalytic activity">
    <reaction evidence="1">
        <text>[E2 ubiquitin-conjugating enzyme]-S-ubiquitinyl-L-cysteine + [acceptor protein]-L-lysine = [E2 ubiquitin-conjugating enzyme]-L-cysteine + [acceptor protein]-N(6)-ubiquitinyl-L-lysine.</text>
        <dbReference type="EC" id="2.3.2.31"/>
    </reaction>
</comment>
<dbReference type="SUPFAM" id="SSF57850">
    <property type="entry name" value="RING/U-box"/>
    <property type="match status" value="1"/>
</dbReference>
<dbReference type="Pfam" id="PF22605">
    <property type="entry name" value="IBR_2"/>
    <property type="match status" value="1"/>
</dbReference>
<dbReference type="GO" id="GO:0061630">
    <property type="term" value="F:ubiquitin protein ligase activity"/>
    <property type="evidence" value="ECO:0007669"/>
    <property type="project" value="UniProtKB-EC"/>
</dbReference>
<keyword evidence="12" id="KW-0833">Ubl conjugation pathway</keyword>
<dbReference type="InterPro" id="IPR054694">
    <property type="entry name" value="Parkin-like_IBR"/>
</dbReference>
<evidence type="ECO:0000256" key="13">
    <source>
        <dbReference type="ARBA" id="ARBA00022833"/>
    </source>
</evidence>
<keyword evidence="6" id="KW-0963">Cytoplasm</keyword>
<dbReference type="EC" id="2.3.2.31" evidence="5"/>
<evidence type="ECO:0000256" key="8">
    <source>
        <dbReference type="ARBA" id="ARBA00022679"/>
    </source>
</evidence>
<protein>
    <recommendedName>
        <fullName evidence="18">E3 ubiquitin-protein ligase parkin</fullName>
        <ecNumber evidence="5">2.3.2.31</ecNumber>
    </recommendedName>
</protein>
<keyword evidence="13" id="KW-0862">Zinc</keyword>
<keyword evidence="9" id="KW-0479">Metal-binding</keyword>
<dbReference type="GO" id="GO:0008270">
    <property type="term" value="F:zinc ion binding"/>
    <property type="evidence" value="ECO:0007669"/>
    <property type="project" value="UniProtKB-KW"/>
</dbReference>
<dbReference type="FunFam" id="1.20.120.1750:FF:000009">
    <property type="entry name" value="E3 ubiquitin-protein ligase parkin"/>
    <property type="match status" value="1"/>
</dbReference>
<evidence type="ECO:0000256" key="16">
    <source>
        <dbReference type="ARBA" id="ARBA00023128"/>
    </source>
</evidence>
<comment type="similarity">
    <text evidence="17">Belongs to the RBR family. Parkin subfamily.</text>
</comment>
<comment type="subcellular location">
    <subcellularLocation>
        <location evidence="3">Cytoplasm</location>
        <location evidence="3">Cytosol</location>
    </subcellularLocation>
    <subcellularLocation>
        <location evidence="2">Mitochondrion</location>
    </subcellularLocation>
</comment>
<evidence type="ECO:0000256" key="1">
    <source>
        <dbReference type="ARBA" id="ARBA00001798"/>
    </source>
</evidence>
<dbReference type="STRING" id="28743.ENSCVAP00000007448"/>
<dbReference type="AlphaFoldDB" id="A0A3Q2CPR7"/>
<keyword evidence="16" id="KW-0496">Mitochondrion</keyword>
<dbReference type="OMA" id="LQWCWNC"/>
<dbReference type="InterPro" id="IPR044066">
    <property type="entry name" value="TRIAD_supradom"/>
</dbReference>
<dbReference type="Ensembl" id="ENSCVAT00000003291.1">
    <property type="protein sequence ID" value="ENSCVAP00000007448.1"/>
    <property type="gene ID" value="ENSCVAG00000009118.1"/>
</dbReference>
<evidence type="ECO:0000256" key="15">
    <source>
        <dbReference type="ARBA" id="ARBA00023006"/>
    </source>
</evidence>
<dbReference type="GO" id="GO:0005829">
    <property type="term" value="C:cytosol"/>
    <property type="evidence" value="ECO:0007669"/>
    <property type="project" value="UniProtKB-SubCell"/>
</dbReference>
<reference evidence="20" key="1">
    <citation type="submission" date="2025-08" db="UniProtKB">
        <authorList>
            <consortium name="Ensembl"/>
        </authorList>
    </citation>
    <scope>IDENTIFICATION</scope>
</reference>
<comment type="pathway">
    <text evidence="4">Protein modification; protein ubiquitination.</text>
</comment>
<evidence type="ECO:0000256" key="4">
    <source>
        <dbReference type="ARBA" id="ARBA00004906"/>
    </source>
</evidence>
<evidence type="ECO:0000256" key="11">
    <source>
        <dbReference type="ARBA" id="ARBA00022771"/>
    </source>
</evidence>
<dbReference type="GeneTree" id="ENSGT00390000011034"/>
<evidence type="ECO:0000313" key="21">
    <source>
        <dbReference type="Proteomes" id="UP000265020"/>
    </source>
</evidence>
<keyword evidence="7" id="KW-0597">Phosphoprotein</keyword>
<evidence type="ECO:0000259" key="19">
    <source>
        <dbReference type="PROSITE" id="PS51873"/>
    </source>
</evidence>
<keyword evidence="8" id="KW-0808">Transferase</keyword>
<evidence type="ECO:0000256" key="2">
    <source>
        <dbReference type="ARBA" id="ARBA00004173"/>
    </source>
</evidence>
<evidence type="ECO:0000256" key="3">
    <source>
        <dbReference type="ARBA" id="ARBA00004514"/>
    </source>
</evidence>
<evidence type="ECO:0000256" key="14">
    <source>
        <dbReference type="ARBA" id="ARBA00022843"/>
    </source>
</evidence>
<keyword evidence="21" id="KW-1185">Reference proteome</keyword>
<feature type="domain" description="RING-type" evidence="19">
    <location>
        <begin position="1"/>
        <end position="71"/>
    </location>
</feature>
<dbReference type="GO" id="GO:0016567">
    <property type="term" value="P:protein ubiquitination"/>
    <property type="evidence" value="ECO:0007669"/>
    <property type="project" value="InterPro"/>
</dbReference>
<keyword evidence="11" id="KW-0863">Zinc-finger</keyword>
<evidence type="ECO:0000256" key="17">
    <source>
        <dbReference type="ARBA" id="ARBA00029442"/>
    </source>
</evidence>
<evidence type="ECO:0000313" key="20">
    <source>
        <dbReference type="Ensembl" id="ENSCVAP00000007448.1"/>
    </source>
</evidence>
<evidence type="ECO:0000256" key="6">
    <source>
        <dbReference type="ARBA" id="ARBA00022490"/>
    </source>
</evidence>
<keyword evidence="10" id="KW-0677">Repeat</keyword>
<evidence type="ECO:0000256" key="10">
    <source>
        <dbReference type="ARBA" id="ARBA00022737"/>
    </source>
</evidence>
<evidence type="ECO:0000256" key="12">
    <source>
        <dbReference type="ARBA" id="ARBA00022786"/>
    </source>
</evidence>
<evidence type="ECO:0000256" key="18">
    <source>
        <dbReference type="ARBA" id="ARBA00029536"/>
    </source>
</evidence>
<accession>A0A3Q2CPR7</accession>
<evidence type="ECO:0000256" key="5">
    <source>
        <dbReference type="ARBA" id="ARBA00012251"/>
    </source>
</evidence>